<dbReference type="SMART" id="SM00175">
    <property type="entry name" value="RAB"/>
    <property type="match status" value="1"/>
</dbReference>
<dbReference type="Pfam" id="PF00071">
    <property type="entry name" value="Ras"/>
    <property type="match status" value="1"/>
</dbReference>
<organism evidence="1 2">
    <name type="scientific">Musa balbisiana</name>
    <name type="common">Banana</name>
    <dbReference type="NCBI Taxonomy" id="52838"/>
    <lineage>
        <taxon>Eukaryota</taxon>
        <taxon>Viridiplantae</taxon>
        <taxon>Streptophyta</taxon>
        <taxon>Embryophyta</taxon>
        <taxon>Tracheophyta</taxon>
        <taxon>Spermatophyta</taxon>
        <taxon>Magnoliopsida</taxon>
        <taxon>Liliopsida</taxon>
        <taxon>Zingiberales</taxon>
        <taxon>Musaceae</taxon>
        <taxon>Musa</taxon>
    </lineage>
</organism>
<dbReference type="Gene3D" id="3.40.50.300">
    <property type="entry name" value="P-loop containing nucleotide triphosphate hydrolases"/>
    <property type="match status" value="1"/>
</dbReference>
<comment type="caution">
    <text evidence="1">The sequence shown here is derived from an EMBL/GenBank/DDBJ whole genome shotgun (WGS) entry which is preliminary data.</text>
</comment>
<keyword evidence="2" id="KW-1185">Reference proteome</keyword>
<dbReference type="EMBL" id="PYDT01000004">
    <property type="protein sequence ID" value="THU63523.1"/>
    <property type="molecule type" value="Genomic_DNA"/>
</dbReference>
<dbReference type="GO" id="GO:0005525">
    <property type="term" value="F:GTP binding"/>
    <property type="evidence" value="ECO:0007669"/>
    <property type="project" value="InterPro"/>
</dbReference>
<dbReference type="InterPro" id="IPR001806">
    <property type="entry name" value="Small_GTPase"/>
</dbReference>
<proteinExistence type="predicted"/>
<gene>
    <name evidence="1" type="ORF">C4D60_Mb01t16690</name>
</gene>
<evidence type="ECO:0000313" key="1">
    <source>
        <dbReference type="EMBL" id="THU63523.1"/>
    </source>
</evidence>
<name>A0A4S8JMP4_MUSBA</name>
<dbReference type="InterPro" id="IPR050209">
    <property type="entry name" value="Rab_GTPases_membrane_traffic"/>
</dbReference>
<dbReference type="AlphaFoldDB" id="A0A4S8JMP4"/>
<sequence length="159" mass="17311">MEWIQSELLQPFVVEIIGLRNLLSSPPPPEAALLRLSDSSSSSSAPLSPFRLPSRVRAAVQLSQLSLSLYSFSSSSCLSNCNFCVVLVLVFEMLLTLHSDATVAKMLVGNKCDLENIRNISVDEGKSPAEAEGLFFIETSALDSTNVKKAFEIVNEDMV</sequence>
<dbReference type="PROSITE" id="PS51419">
    <property type="entry name" value="RAB"/>
    <property type="match status" value="1"/>
</dbReference>
<accession>A0A4S8JMP4</accession>
<dbReference type="GO" id="GO:0003924">
    <property type="term" value="F:GTPase activity"/>
    <property type="evidence" value="ECO:0007669"/>
    <property type="project" value="InterPro"/>
</dbReference>
<dbReference type="PRINTS" id="PR00449">
    <property type="entry name" value="RASTRNSFRMNG"/>
</dbReference>
<protein>
    <submittedName>
        <fullName evidence="1">Uncharacterized protein</fullName>
    </submittedName>
</protein>
<dbReference type="Proteomes" id="UP000317650">
    <property type="component" value="Chromosome 1"/>
</dbReference>
<dbReference type="PANTHER" id="PTHR47979">
    <property type="entry name" value="DRAB11-RELATED"/>
    <property type="match status" value="1"/>
</dbReference>
<evidence type="ECO:0000313" key="2">
    <source>
        <dbReference type="Proteomes" id="UP000317650"/>
    </source>
</evidence>
<dbReference type="SUPFAM" id="SSF52540">
    <property type="entry name" value="P-loop containing nucleoside triphosphate hydrolases"/>
    <property type="match status" value="1"/>
</dbReference>
<reference evidence="1 2" key="1">
    <citation type="journal article" date="2019" name="Nat. Plants">
        <title>Genome sequencing of Musa balbisiana reveals subgenome evolution and function divergence in polyploid bananas.</title>
        <authorList>
            <person name="Yao X."/>
        </authorList>
    </citation>
    <scope>NUCLEOTIDE SEQUENCE [LARGE SCALE GENOMIC DNA]</scope>
    <source>
        <strain evidence="2">cv. DH-PKW</strain>
        <tissue evidence="1">Leaves</tissue>
    </source>
</reference>
<dbReference type="STRING" id="52838.A0A4S8JMP4"/>
<dbReference type="InterPro" id="IPR027417">
    <property type="entry name" value="P-loop_NTPase"/>
</dbReference>